<dbReference type="EMBL" id="JBHSAS010000009">
    <property type="protein sequence ID" value="MFC4028431.1"/>
    <property type="molecule type" value="Genomic_DNA"/>
</dbReference>
<feature type="transmembrane region" description="Helical" evidence="2">
    <location>
        <begin position="199"/>
        <end position="219"/>
    </location>
</feature>
<proteinExistence type="predicted"/>
<evidence type="ECO:0000256" key="1">
    <source>
        <dbReference type="SAM" id="MobiDB-lite"/>
    </source>
</evidence>
<dbReference type="PANTHER" id="PTHR43044:SF1">
    <property type="entry name" value="QUINOL:CYTOCHROME C OXIDOREDUCTASE QUINONE-BINDING SUBUNIT 2"/>
    <property type="match status" value="1"/>
</dbReference>
<keyword evidence="4" id="KW-1185">Reference proteome</keyword>
<dbReference type="Proteomes" id="UP001595793">
    <property type="component" value="Unassembled WGS sequence"/>
</dbReference>
<dbReference type="RefSeq" id="WP_290236399.1">
    <property type="nucleotide sequence ID" value="NZ_JAUFPZ010000002.1"/>
</dbReference>
<feature type="transmembrane region" description="Helical" evidence="2">
    <location>
        <begin position="12"/>
        <end position="28"/>
    </location>
</feature>
<evidence type="ECO:0000313" key="3">
    <source>
        <dbReference type="EMBL" id="MFC4028431.1"/>
    </source>
</evidence>
<feature type="transmembrane region" description="Helical" evidence="2">
    <location>
        <begin position="247"/>
        <end position="265"/>
    </location>
</feature>
<keyword evidence="2" id="KW-0812">Transmembrane</keyword>
<organism evidence="3 4">
    <name type="scientific">Zunongwangia endophytica</name>
    <dbReference type="NCBI Taxonomy" id="1808945"/>
    <lineage>
        <taxon>Bacteria</taxon>
        <taxon>Pseudomonadati</taxon>
        <taxon>Bacteroidota</taxon>
        <taxon>Flavobacteriia</taxon>
        <taxon>Flavobacteriales</taxon>
        <taxon>Flavobacteriaceae</taxon>
        <taxon>Zunongwangia</taxon>
    </lineage>
</organism>
<comment type="caution">
    <text evidence="3">The sequence shown here is derived from an EMBL/GenBank/DDBJ whole genome shotgun (WGS) entry which is preliminary data.</text>
</comment>
<reference evidence="4" key="1">
    <citation type="journal article" date="2019" name="Int. J. Syst. Evol. Microbiol.">
        <title>The Global Catalogue of Microorganisms (GCM) 10K type strain sequencing project: providing services to taxonomists for standard genome sequencing and annotation.</title>
        <authorList>
            <consortium name="The Broad Institute Genomics Platform"/>
            <consortium name="The Broad Institute Genome Sequencing Center for Infectious Disease"/>
            <person name="Wu L."/>
            <person name="Ma J."/>
        </authorList>
    </citation>
    <scope>NUCLEOTIDE SEQUENCE [LARGE SCALE GENOMIC DNA]</scope>
    <source>
        <strain evidence="4">CECT 9128</strain>
    </source>
</reference>
<feature type="transmembrane region" description="Helical" evidence="2">
    <location>
        <begin position="416"/>
        <end position="438"/>
    </location>
</feature>
<name>A0ABV8HAT3_9FLAO</name>
<evidence type="ECO:0000256" key="2">
    <source>
        <dbReference type="SAM" id="Phobius"/>
    </source>
</evidence>
<gene>
    <name evidence="3" type="ORF">ACFOS1_13505</name>
</gene>
<sequence length="463" mass="52846">MYTLSSKLKLTAIILVVVGAIGLVYGFISTPSNQEELKELMASDSHGEHGSDGGDQIEATANMEEHSGAEEAHHADSAEAHKNEASHGEEAHGEGEHSDEHMEHVLHQFQTKPWSAIFVSAFFFLMIALGALVFYAIQYVAQAGWSPVLFRVIEGITSYILPGSIIVVLIVLFAGEHFYPWQNHELVEEDVILQGKSGYLNFPFFVIRAIIYLIGWNLYRFIATRNSVAQATANTLTPYKKNFKASVFFLLFFVITETTMAWDWFMSMTPHWYSTLFAWYIFASMFVSAITVIAMVTMFLKKLGHLNFVNDSHLHDLAKFMFAFSVFWTYLWFGQFLLIWYANIPEEVTYFIIRIEEYNLLFFGMIVLNFIFPILMLINTDYKRIPWFVMMAGVMILVGHYIDIFLLVMPSTVGPYWSFGITEIGGILFFLGLFILVVGTGLGKESLYPKGNPFLKESENYHY</sequence>
<feature type="transmembrane region" description="Helical" evidence="2">
    <location>
        <begin position="277"/>
        <end position="300"/>
    </location>
</feature>
<feature type="transmembrane region" description="Helical" evidence="2">
    <location>
        <begin position="114"/>
        <end position="137"/>
    </location>
</feature>
<feature type="transmembrane region" description="Helical" evidence="2">
    <location>
        <begin position="385"/>
        <end position="410"/>
    </location>
</feature>
<dbReference type="PANTHER" id="PTHR43044">
    <property type="match status" value="1"/>
</dbReference>
<feature type="transmembrane region" description="Helical" evidence="2">
    <location>
        <begin position="360"/>
        <end position="378"/>
    </location>
</feature>
<keyword evidence="2" id="KW-0472">Membrane</keyword>
<feature type="transmembrane region" description="Helical" evidence="2">
    <location>
        <begin position="158"/>
        <end position="179"/>
    </location>
</feature>
<feature type="region of interest" description="Disordered" evidence="1">
    <location>
        <begin position="64"/>
        <end position="100"/>
    </location>
</feature>
<protein>
    <submittedName>
        <fullName evidence="3">Quinol:cytochrome C oxidoreductase</fullName>
    </submittedName>
</protein>
<accession>A0ABV8HAT3</accession>
<evidence type="ECO:0000313" key="4">
    <source>
        <dbReference type="Proteomes" id="UP001595793"/>
    </source>
</evidence>
<keyword evidence="2" id="KW-1133">Transmembrane helix</keyword>
<feature type="transmembrane region" description="Helical" evidence="2">
    <location>
        <begin position="320"/>
        <end position="340"/>
    </location>
</feature>